<dbReference type="AlphaFoldDB" id="A0ABD1DAF9"/>
<protein>
    <recommendedName>
        <fullName evidence="1">Ku70/Ku80 N-terminal alpha/beta domain-containing protein</fullName>
    </recommendedName>
</protein>
<evidence type="ECO:0000313" key="2">
    <source>
        <dbReference type="EMBL" id="KAL1396656.1"/>
    </source>
</evidence>
<organism evidence="2 3">
    <name type="scientific">Culex pipiens pipiens</name>
    <name type="common">Northern house mosquito</name>
    <dbReference type="NCBI Taxonomy" id="38569"/>
    <lineage>
        <taxon>Eukaryota</taxon>
        <taxon>Metazoa</taxon>
        <taxon>Ecdysozoa</taxon>
        <taxon>Arthropoda</taxon>
        <taxon>Hexapoda</taxon>
        <taxon>Insecta</taxon>
        <taxon>Pterygota</taxon>
        <taxon>Neoptera</taxon>
        <taxon>Endopterygota</taxon>
        <taxon>Diptera</taxon>
        <taxon>Nematocera</taxon>
        <taxon>Culicoidea</taxon>
        <taxon>Culicidae</taxon>
        <taxon>Culicinae</taxon>
        <taxon>Culicini</taxon>
        <taxon>Culex</taxon>
        <taxon>Culex</taxon>
    </lineage>
</organism>
<dbReference type="SUPFAM" id="SSF53300">
    <property type="entry name" value="vWA-like"/>
    <property type="match status" value="1"/>
</dbReference>
<accession>A0ABD1DAF9</accession>
<dbReference type="InterPro" id="IPR036465">
    <property type="entry name" value="vWFA_dom_sf"/>
</dbReference>
<dbReference type="GO" id="GO:0032991">
    <property type="term" value="C:protein-containing complex"/>
    <property type="evidence" value="ECO:0007669"/>
    <property type="project" value="UniProtKB-ARBA"/>
</dbReference>
<proteinExistence type="predicted"/>
<reference evidence="2 3" key="1">
    <citation type="submission" date="2024-05" db="EMBL/GenBank/DDBJ databases">
        <title>Culex pipiens pipiens assembly and annotation.</title>
        <authorList>
            <person name="Alout H."/>
            <person name="Durand T."/>
        </authorList>
    </citation>
    <scope>NUCLEOTIDE SEQUENCE [LARGE SCALE GENOMIC DNA]</scope>
    <source>
        <strain evidence="2">HA-2024</strain>
        <tissue evidence="2">Whole body</tissue>
    </source>
</reference>
<name>A0ABD1DAF9_CULPP</name>
<evidence type="ECO:0000259" key="1">
    <source>
        <dbReference type="Pfam" id="PF03731"/>
    </source>
</evidence>
<dbReference type="Proteomes" id="UP001562425">
    <property type="component" value="Unassembled WGS sequence"/>
</dbReference>
<sequence>MARTKEACMLILDVGKDTVVKSGKNDLTFFERAKGCVTKIVQRSKPHDEVGLVLMGTDDTSNQLNVECGGYEHIAEAFELGPSNWKMLRILESRIQPSIACMVDQSHQGDVYGWKSFLDEVLLREGVEHADGVAIRIECIELDVVHFGVNCHDYRPLLLLV</sequence>
<keyword evidence="3" id="KW-1185">Reference proteome</keyword>
<feature type="domain" description="Ku70/Ku80 N-terminal alpha/beta" evidence="1">
    <location>
        <begin position="9"/>
        <end position="111"/>
    </location>
</feature>
<dbReference type="Pfam" id="PF03731">
    <property type="entry name" value="Ku_N"/>
    <property type="match status" value="1"/>
</dbReference>
<evidence type="ECO:0000313" key="3">
    <source>
        <dbReference type="Proteomes" id="UP001562425"/>
    </source>
</evidence>
<dbReference type="EMBL" id="JBEHCU010006623">
    <property type="protein sequence ID" value="KAL1396656.1"/>
    <property type="molecule type" value="Genomic_DNA"/>
</dbReference>
<dbReference type="Gene3D" id="3.40.50.410">
    <property type="entry name" value="von Willebrand factor, type A domain"/>
    <property type="match status" value="1"/>
</dbReference>
<dbReference type="InterPro" id="IPR005161">
    <property type="entry name" value="Ku_N"/>
</dbReference>
<gene>
    <name evidence="2" type="ORF">pipiens_010376</name>
</gene>
<comment type="caution">
    <text evidence="2">The sequence shown here is derived from an EMBL/GenBank/DDBJ whole genome shotgun (WGS) entry which is preliminary data.</text>
</comment>